<keyword evidence="11" id="KW-0862">Zinc</keyword>
<name>A0A261AN06_9PELO</name>
<dbReference type="Gene3D" id="2.60.40.200">
    <property type="entry name" value="Superoxide dismutase, copper/zinc binding domain"/>
    <property type="match status" value="1"/>
</dbReference>
<feature type="domain" description="Superoxide dismutase copper/zinc binding" evidence="16">
    <location>
        <begin position="15"/>
        <end position="152"/>
    </location>
</feature>
<keyword evidence="15" id="KW-1015">Disulfide bond</keyword>
<keyword evidence="12" id="KW-0049">Antioxidant</keyword>
<dbReference type="GO" id="GO:0005507">
    <property type="term" value="F:copper ion binding"/>
    <property type="evidence" value="ECO:0007669"/>
    <property type="project" value="InterPro"/>
</dbReference>
<evidence type="ECO:0000256" key="1">
    <source>
        <dbReference type="ARBA" id="ARBA00001935"/>
    </source>
</evidence>
<evidence type="ECO:0000256" key="5">
    <source>
        <dbReference type="ARBA" id="ARBA00011738"/>
    </source>
</evidence>
<dbReference type="GO" id="GO:0005737">
    <property type="term" value="C:cytoplasm"/>
    <property type="evidence" value="ECO:0007669"/>
    <property type="project" value="UniProtKB-SubCell"/>
</dbReference>
<dbReference type="PANTHER" id="PTHR10003">
    <property type="entry name" value="SUPEROXIDE DISMUTASE CU-ZN -RELATED"/>
    <property type="match status" value="1"/>
</dbReference>
<dbReference type="PRINTS" id="PR00068">
    <property type="entry name" value="CUZNDISMTASE"/>
</dbReference>
<reference evidence="17" key="1">
    <citation type="submission" date="2017-07" db="EMBL/GenBank/DDBJ databases">
        <title>Caenorhabditis latens genome sequence.</title>
        <authorList>
            <person name="Fierst J.L."/>
        </authorList>
    </citation>
    <scope>NUCLEOTIDE SEQUENCE [LARGE SCALE GENOMIC DNA]</scope>
    <source>
        <strain evidence="17">PX534</strain>
    </source>
</reference>
<evidence type="ECO:0000256" key="10">
    <source>
        <dbReference type="ARBA" id="ARBA00022729"/>
    </source>
</evidence>
<comment type="caution">
    <text evidence="17">The sequence shown here is derived from an EMBL/GenBank/DDBJ whole genome shotgun (WGS) entry which is preliminary data.</text>
</comment>
<dbReference type="STRING" id="1503980.A0A261AN06"/>
<comment type="cofactor">
    <cofactor evidence="1">
        <name>Cu cation</name>
        <dbReference type="ChEBI" id="CHEBI:23378"/>
    </cofactor>
</comment>
<keyword evidence="13" id="KW-0560">Oxidoreductase</keyword>
<evidence type="ECO:0000256" key="7">
    <source>
        <dbReference type="ARBA" id="ARBA00020928"/>
    </source>
</evidence>
<dbReference type="InterPro" id="IPR024134">
    <property type="entry name" value="SOD_Cu/Zn_/chaperone"/>
</dbReference>
<sequence length="158" mass="16472">MSNCAVAVLRGDDVCGTIWIKQSSEDKPAEITGEIKGLTPGRHGFHIHQYGDSTNGCTSAGPHFNPTQKTHGGPCCDNRHYGDLGNVEAGGDGVAKVNITDKLVTLYGKNSVIGRSMVVHADEDDLGKGVGEKEEESKKTGNAGARKACGVIALAAPQ</sequence>
<dbReference type="SUPFAM" id="SSF49329">
    <property type="entry name" value="Cu,Zn superoxide dismutase-like"/>
    <property type="match status" value="1"/>
</dbReference>
<evidence type="ECO:0000259" key="16">
    <source>
        <dbReference type="Pfam" id="PF00080"/>
    </source>
</evidence>
<dbReference type="EC" id="1.15.1.1" evidence="6"/>
<evidence type="ECO:0000256" key="14">
    <source>
        <dbReference type="ARBA" id="ARBA00023008"/>
    </source>
</evidence>
<dbReference type="InterPro" id="IPR001424">
    <property type="entry name" value="SOD_Cu_Zn_dom"/>
</dbReference>
<evidence type="ECO:0000256" key="9">
    <source>
        <dbReference type="ARBA" id="ARBA00022723"/>
    </source>
</evidence>
<dbReference type="InterPro" id="IPR018152">
    <property type="entry name" value="SOD_Cu/Zn_BS"/>
</dbReference>
<evidence type="ECO:0000313" key="17">
    <source>
        <dbReference type="EMBL" id="OZF99443.1"/>
    </source>
</evidence>
<evidence type="ECO:0000256" key="2">
    <source>
        <dbReference type="ARBA" id="ARBA00001947"/>
    </source>
</evidence>
<evidence type="ECO:0000256" key="15">
    <source>
        <dbReference type="ARBA" id="ARBA00023157"/>
    </source>
</evidence>
<evidence type="ECO:0000256" key="13">
    <source>
        <dbReference type="ARBA" id="ARBA00023002"/>
    </source>
</evidence>
<feature type="non-terminal residue" evidence="17">
    <location>
        <position position="1"/>
    </location>
</feature>
<accession>A0A261AN06</accession>
<proteinExistence type="inferred from homology"/>
<evidence type="ECO:0000256" key="3">
    <source>
        <dbReference type="ARBA" id="ARBA00004496"/>
    </source>
</evidence>
<protein>
    <recommendedName>
        <fullName evidence="7">Superoxide dismutase [Cu-Zn]</fullName>
        <ecNumber evidence="6">1.15.1.1</ecNumber>
    </recommendedName>
</protein>
<dbReference type="PROSITE" id="PS00087">
    <property type="entry name" value="SOD_CU_ZN_1"/>
    <property type="match status" value="1"/>
</dbReference>
<keyword evidence="14" id="KW-0186">Copper</keyword>
<dbReference type="Pfam" id="PF00080">
    <property type="entry name" value="Sod_Cu"/>
    <property type="match status" value="1"/>
</dbReference>
<dbReference type="Proteomes" id="UP000216463">
    <property type="component" value="Unassembled WGS sequence"/>
</dbReference>
<dbReference type="AlphaFoldDB" id="A0A261AN06"/>
<keyword evidence="8" id="KW-0963">Cytoplasm</keyword>
<comment type="cofactor">
    <cofactor evidence="2">
        <name>Zn(2+)</name>
        <dbReference type="ChEBI" id="CHEBI:29105"/>
    </cofactor>
</comment>
<dbReference type="EMBL" id="NIPN01000222">
    <property type="protein sequence ID" value="OZF99443.1"/>
    <property type="molecule type" value="Genomic_DNA"/>
</dbReference>
<evidence type="ECO:0000256" key="6">
    <source>
        <dbReference type="ARBA" id="ARBA00012682"/>
    </source>
</evidence>
<evidence type="ECO:0000256" key="8">
    <source>
        <dbReference type="ARBA" id="ARBA00022490"/>
    </source>
</evidence>
<dbReference type="FunFam" id="2.60.40.200:FF:000011">
    <property type="entry name" value="Superoxide dismutase [Cu-Zn]"/>
    <property type="match status" value="1"/>
</dbReference>
<dbReference type="PROSITE" id="PS00332">
    <property type="entry name" value="SOD_CU_ZN_2"/>
    <property type="match status" value="1"/>
</dbReference>
<evidence type="ECO:0000256" key="4">
    <source>
        <dbReference type="ARBA" id="ARBA00010457"/>
    </source>
</evidence>
<organism evidence="17 18">
    <name type="scientific">Caenorhabditis latens</name>
    <dbReference type="NCBI Taxonomy" id="1503980"/>
    <lineage>
        <taxon>Eukaryota</taxon>
        <taxon>Metazoa</taxon>
        <taxon>Ecdysozoa</taxon>
        <taxon>Nematoda</taxon>
        <taxon>Chromadorea</taxon>
        <taxon>Rhabditida</taxon>
        <taxon>Rhabditina</taxon>
        <taxon>Rhabditomorpha</taxon>
        <taxon>Rhabditoidea</taxon>
        <taxon>Rhabditidae</taxon>
        <taxon>Peloderinae</taxon>
        <taxon>Caenorhabditis</taxon>
    </lineage>
</organism>
<keyword evidence="18" id="KW-1185">Reference proteome</keyword>
<comment type="subunit">
    <text evidence="5">Homodimer.</text>
</comment>
<comment type="subcellular location">
    <subcellularLocation>
        <location evidence="3">Cytoplasm</location>
    </subcellularLocation>
</comment>
<keyword evidence="9" id="KW-0479">Metal-binding</keyword>
<evidence type="ECO:0000313" key="18">
    <source>
        <dbReference type="Proteomes" id="UP000216463"/>
    </source>
</evidence>
<comment type="similarity">
    <text evidence="4">Belongs to the Cu-Zn superoxide dismutase family.</text>
</comment>
<dbReference type="InterPro" id="IPR036423">
    <property type="entry name" value="SOD-like_Cu/Zn_dom_sf"/>
</dbReference>
<keyword evidence="10" id="KW-0732">Signal</keyword>
<evidence type="ECO:0000256" key="12">
    <source>
        <dbReference type="ARBA" id="ARBA00022862"/>
    </source>
</evidence>
<dbReference type="GO" id="GO:0004784">
    <property type="term" value="F:superoxide dismutase activity"/>
    <property type="evidence" value="ECO:0007669"/>
    <property type="project" value="UniProtKB-EC"/>
</dbReference>
<gene>
    <name evidence="17" type="ORF">FL83_19501</name>
</gene>
<evidence type="ECO:0000256" key="11">
    <source>
        <dbReference type="ARBA" id="ARBA00022833"/>
    </source>
</evidence>
<dbReference type="CDD" id="cd00305">
    <property type="entry name" value="Cu-Zn_Superoxide_Dismutase"/>
    <property type="match status" value="1"/>
</dbReference>